<keyword evidence="3" id="KW-1185">Reference proteome</keyword>
<gene>
    <name evidence="2" type="ORF">Esi_1237_0001</name>
</gene>
<evidence type="ECO:0000313" key="3">
    <source>
        <dbReference type="Proteomes" id="UP000002630"/>
    </source>
</evidence>
<dbReference type="Pfam" id="PF03719">
    <property type="entry name" value="Ribosomal_S5_C"/>
    <property type="match status" value="1"/>
</dbReference>
<name>D7FIU8_ECTSI</name>
<dbReference type="InParanoid" id="D7FIU8"/>
<proteinExistence type="predicted"/>
<evidence type="ECO:0000259" key="1">
    <source>
        <dbReference type="Pfam" id="PF03719"/>
    </source>
</evidence>
<dbReference type="GO" id="GO:0003735">
    <property type="term" value="F:structural constituent of ribosome"/>
    <property type="evidence" value="ECO:0007669"/>
    <property type="project" value="InterPro"/>
</dbReference>
<accession>D7FIU8</accession>
<dbReference type="AlphaFoldDB" id="D7FIU8"/>
<dbReference type="GO" id="GO:0006412">
    <property type="term" value="P:translation"/>
    <property type="evidence" value="ECO:0007669"/>
    <property type="project" value="InterPro"/>
</dbReference>
<reference evidence="2 3" key="1">
    <citation type="journal article" date="2010" name="Nature">
        <title>The Ectocarpus genome and the independent evolution of multicellularity in brown algae.</title>
        <authorList>
            <person name="Cock J.M."/>
            <person name="Sterck L."/>
            <person name="Rouze P."/>
            <person name="Scornet D."/>
            <person name="Allen A.E."/>
            <person name="Amoutzias G."/>
            <person name="Anthouard V."/>
            <person name="Artiguenave F."/>
            <person name="Aury J.M."/>
            <person name="Badger J.H."/>
            <person name="Beszteri B."/>
            <person name="Billiau K."/>
            <person name="Bonnet E."/>
            <person name="Bothwell J.H."/>
            <person name="Bowler C."/>
            <person name="Boyen C."/>
            <person name="Brownlee C."/>
            <person name="Carrano C.J."/>
            <person name="Charrier B."/>
            <person name="Cho G.Y."/>
            <person name="Coelho S.M."/>
            <person name="Collen J."/>
            <person name="Corre E."/>
            <person name="Da Silva C."/>
            <person name="Delage L."/>
            <person name="Delaroque N."/>
            <person name="Dittami S.M."/>
            <person name="Doulbeau S."/>
            <person name="Elias M."/>
            <person name="Farnham G."/>
            <person name="Gachon C.M."/>
            <person name="Gschloessl B."/>
            <person name="Heesch S."/>
            <person name="Jabbari K."/>
            <person name="Jubin C."/>
            <person name="Kawai H."/>
            <person name="Kimura K."/>
            <person name="Kloareg B."/>
            <person name="Kupper F.C."/>
            <person name="Lang D."/>
            <person name="Le Bail A."/>
            <person name="Leblanc C."/>
            <person name="Lerouge P."/>
            <person name="Lohr M."/>
            <person name="Lopez P.J."/>
            <person name="Martens C."/>
            <person name="Maumus F."/>
            <person name="Michel G."/>
            <person name="Miranda-Saavedra D."/>
            <person name="Morales J."/>
            <person name="Moreau H."/>
            <person name="Motomura T."/>
            <person name="Nagasato C."/>
            <person name="Napoli C.A."/>
            <person name="Nelson D.R."/>
            <person name="Nyvall-Collen P."/>
            <person name="Peters A.F."/>
            <person name="Pommier C."/>
            <person name="Potin P."/>
            <person name="Poulain J."/>
            <person name="Quesneville H."/>
            <person name="Read B."/>
            <person name="Rensing S.A."/>
            <person name="Ritter A."/>
            <person name="Rousvoal S."/>
            <person name="Samanta M."/>
            <person name="Samson G."/>
            <person name="Schroeder D.C."/>
            <person name="Segurens B."/>
            <person name="Strittmatter M."/>
            <person name="Tonon T."/>
            <person name="Tregear J.W."/>
            <person name="Valentin K."/>
            <person name="von Dassow P."/>
            <person name="Yamagishi T."/>
            <person name="Van de Peer Y."/>
            <person name="Wincker P."/>
        </authorList>
    </citation>
    <scope>NUCLEOTIDE SEQUENCE [LARGE SCALE GENOMIC DNA]</scope>
    <source>
        <strain evidence="3">Ec32 / CCAP1310/4</strain>
    </source>
</reference>
<dbReference type="Gene3D" id="3.30.230.10">
    <property type="match status" value="1"/>
</dbReference>
<dbReference type="InterPro" id="IPR014721">
    <property type="entry name" value="Ribsml_uS5_D2-typ_fold_subgr"/>
</dbReference>
<evidence type="ECO:0000313" key="2">
    <source>
        <dbReference type="EMBL" id="CBJ34178.1"/>
    </source>
</evidence>
<dbReference type="EMBL" id="FN649760">
    <property type="protein sequence ID" value="CBJ34178.1"/>
    <property type="molecule type" value="Genomic_DNA"/>
</dbReference>
<feature type="domain" description="Small ribosomal subunit protein uS5 C-terminal" evidence="1">
    <location>
        <begin position="3"/>
        <end position="35"/>
    </location>
</feature>
<sequence length="51" mass="5901">MQCKIIGRRNKYSMIYAMFDALAKHRGIESIARGRGKRILSLQREMAGRFA</sequence>
<dbReference type="GO" id="GO:0005840">
    <property type="term" value="C:ribosome"/>
    <property type="evidence" value="ECO:0007669"/>
    <property type="project" value="InterPro"/>
</dbReference>
<dbReference type="Proteomes" id="UP000002630">
    <property type="component" value="Unassembled WGS sequence"/>
</dbReference>
<dbReference type="OrthoDB" id="309483at2759"/>
<dbReference type="InterPro" id="IPR005324">
    <property type="entry name" value="Ribosomal_uS5_C"/>
</dbReference>
<organism evidence="2 3">
    <name type="scientific">Ectocarpus siliculosus</name>
    <name type="common">Brown alga</name>
    <name type="synonym">Conferva siliculosa</name>
    <dbReference type="NCBI Taxonomy" id="2880"/>
    <lineage>
        <taxon>Eukaryota</taxon>
        <taxon>Sar</taxon>
        <taxon>Stramenopiles</taxon>
        <taxon>Ochrophyta</taxon>
        <taxon>PX clade</taxon>
        <taxon>Phaeophyceae</taxon>
        <taxon>Ectocarpales</taxon>
        <taxon>Ectocarpaceae</taxon>
        <taxon>Ectocarpus</taxon>
    </lineage>
</organism>
<protein>
    <recommendedName>
        <fullName evidence="1">Small ribosomal subunit protein uS5 C-terminal domain-containing protein</fullName>
    </recommendedName>
</protein>